<dbReference type="InterPro" id="IPR018376">
    <property type="entry name" value="Enoyl-CoA_hyd/isom_CS"/>
</dbReference>
<dbReference type="Proteomes" id="UP000494183">
    <property type="component" value="Unassembled WGS sequence"/>
</dbReference>
<proteinExistence type="inferred from homology"/>
<accession>A0A6S7EVS5</accession>
<gene>
    <name evidence="3" type="primary">paaG_3</name>
    <name evidence="3" type="ORF">LMG6000_00504</name>
</gene>
<dbReference type="PANTHER" id="PTHR43459">
    <property type="entry name" value="ENOYL-COA HYDRATASE"/>
    <property type="match status" value="1"/>
</dbReference>
<comment type="similarity">
    <text evidence="1 2">Belongs to the enoyl-CoA hydratase/isomerase family.</text>
</comment>
<keyword evidence="4" id="KW-1185">Reference proteome</keyword>
<dbReference type="PANTHER" id="PTHR43459:SF1">
    <property type="entry name" value="EG:BACN32G11.4 PROTEIN"/>
    <property type="match status" value="1"/>
</dbReference>
<dbReference type="InterPro" id="IPR014748">
    <property type="entry name" value="Enoyl-CoA_hydra_C"/>
</dbReference>
<dbReference type="Gene3D" id="3.90.226.10">
    <property type="entry name" value="2-enoyl-CoA Hydratase, Chain A, domain 1"/>
    <property type="match status" value="1"/>
</dbReference>
<dbReference type="PROSITE" id="PS00166">
    <property type="entry name" value="ENOYL_COA_HYDRATASE"/>
    <property type="match status" value="1"/>
</dbReference>
<protein>
    <submittedName>
        <fullName evidence="3">1,2-epoxyphenylacetyl-CoA isomerase</fullName>
        <ecNumber evidence="3">5.3.3.18</ecNumber>
    </submittedName>
</protein>
<dbReference type="Pfam" id="PF00378">
    <property type="entry name" value="ECH_1"/>
    <property type="match status" value="1"/>
</dbReference>
<dbReference type="Gene3D" id="1.10.12.10">
    <property type="entry name" value="Lyase 2-enoyl-coa Hydratase, Chain A, domain 2"/>
    <property type="match status" value="1"/>
</dbReference>
<evidence type="ECO:0000313" key="3">
    <source>
        <dbReference type="EMBL" id="CAB3929452.1"/>
    </source>
</evidence>
<organism evidence="3 4">
    <name type="scientific">Achromobacter insolitus</name>
    <dbReference type="NCBI Taxonomy" id="217204"/>
    <lineage>
        <taxon>Bacteria</taxon>
        <taxon>Pseudomonadati</taxon>
        <taxon>Pseudomonadota</taxon>
        <taxon>Betaproteobacteria</taxon>
        <taxon>Burkholderiales</taxon>
        <taxon>Alcaligenaceae</taxon>
        <taxon>Achromobacter</taxon>
    </lineage>
</organism>
<sequence length="266" mass="29106">MAPQFENIAYSNLDGIARITINRPEKLNSLDGNTMAELRKAVELVEDDEHSRVLVLTGTGRAFCAGQDLADPAMNSRDGDLPDIGTIVERHFKPLVLRLKSLHVPTIAAVNGVAAGGGAAIALSCDLVVAARSAYFLQAFSKIGLTPDTGSTWYLPRFLGLPRALGLALLADRLPATQAAEWGLIWQAVDDQEFIHAIDTLAVRLANLPTTALVRTRQLMLTSTVSTLEQQLSLEATIIREMGWRRDYQEGLEAFQQKRQPRFTGE</sequence>
<dbReference type="SUPFAM" id="SSF52096">
    <property type="entry name" value="ClpP/crotonase"/>
    <property type="match status" value="1"/>
</dbReference>
<dbReference type="AlphaFoldDB" id="A0A6S7EVS5"/>
<evidence type="ECO:0000313" key="4">
    <source>
        <dbReference type="Proteomes" id="UP000494183"/>
    </source>
</evidence>
<dbReference type="CDD" id="cd06558">
    <property type="entry name" value="crotonase-like"/>
    <property type="match status" value="1"/>
</dbReference>
<dbReference type="RefSeq" id="WP_175201108.1">
    <property type="nucleotide sequence ID" value="NZ_CADILH010000001.1"/>
</dbReference>
<dbReference type="InterPro" id="IPR029045">
    <property type="entry name" value="ClpP/crotonase-like_dom_sf"/>
</dbReference>
<name>A0A6S7EVS5_9BURK</name>
<dbReference type="EC" id="5.3.3.18" evidence="3"/>
<evidence type="ECO:0000256" key="1">
    <source>
        <dbReference type="ARBA" id="ARBA00005254"/>
    </source>
</evidence>
<dbReference type="GO" id="GO:0016853">
    <property type="term" value="F:isomerase activity"/>
    <property type="evidence" value="ECO:0007669"/>
    <property type="project" value="UniProtKB-KW"/>
</dbReference>
<reference evidence="3 4" key="1">
    <citation type="submission" date="2020-04" db="EMBL/GenBank/DDBJ databases">
        <authorList>
            <person name="De Canck E."/>
        </authorList>
    </citation>
    <scope>NUCLEOTIDE SEQUENCE [LARGE SCALE GENOMIC DNA]</scope>
    <source>
        <strain evidence="3 4">LMG 6000</strain>
    </source>
</reference>
<evidence type="ECO:0000256" key="2">
    <source>
        <dbReference type="RuleBase" id="RU003707"/>
    </source>
</evidence>
<dbReference type="EMBL" id="CADILH010000001">
    <property type="protein sequence ID" value="CAB3929452.1"/>
    <property type="molecule type" value="Genomic_DNA"/>
</dbReference>
<keyword evidence="3" id="KW-0413">Isomerase</keyword>
<dbReference type="InterPro" id="IPR001753">
    <property type="entry name" value="Enoyl-CoA_hydra/iso"/>
</dbReference>